<proteinExistence type="predicted"/>
<evidence type="ECO:0000256" key="2">
    <source>
        <dbReference type="SAM" id="Phobius"/>
    </source>
</evidence>
<reference evidence="3 4" key="1">
    <citation type="submission" date="2016-11" db="EMBL/GenBank/DDBJ databases">
        <authorList>
            <person name="Jaros S."/>
            <person name="Januszkiewicz K."/>
            <person name="Wedrychowicz H."/>
        </authorList>
    </citation>
    <scope>NUCLEOTIDE SEQUENCE [LARGE SCALE GENOMIC DNA]</scope>
    <source>
        <strain evidence="3 4">HD4</strain>
    </source>
</reference>
<keyword evidence="1" id="KW-0175">Coiled coil</keyword>
<keyword evidence="2" id="KW-1133">Transmembrane helix</keyword>
<feature type="transmembrane region" description="Helical" evidence="2">
    <location>
        <begin position="119"/>
        <end position="140"/>
    </location>
</feature>
<dbReference type="Proteomes" id="UP000184263">
    <property type="component" value="Unassembled WGS sequence"/>
</dbReference>
<organism evidence="3 4">
    <name type="scientific">Selenomonas ruminantium</name>
    <dbReference type="NCBI Taxonomy" id="971"/>
    <lineage>
        <taxon>Bacteria</taxon>
        <taxon>Bacillati</taxon>
        <taxon>Bacillota</taxon>
        <taxon>Negativicutes</taxon>
        <taxon>Selenomonadales</taxon>
        <taxon>Selenomonadaceae</taxon>
        <taxon>Selenomonas</taxon>
    </lineage>
</organism>
<feature type="coiled-coil region" evidence="1">
    <location>
        <begin position="40"/>
        <end position="67"/>
    </location>
</feature>
<evidence type="ECO:0000256" key="1">
    <source>
        <dbReference type="SAM" id="Coils"/>
    </source>
</evidence>
<name>A0A1M6Y023_SELRU</name>
<dbReference type="AlphaFoldDB" id="A0A1M6Y023"/>
<dbReference type="EMBL" id="FRBC01000050">
    <property type="protein sequence ID" value="SHL11600.1"/>
    <property type="molecule type" value="Genomic_DNA"/>
</dbReference>
<sequence length="201" mass="22891">MSLMSKSDALKAKAQQEGANELDLMRAALVESQERYNKQAAEIALMLQKYDKRIEALEKAVRDSNEQRSINILSALERATTTIMGPVEGKMSGLMNTIEEASKRADKIGHRAIDWRNRAAYGLMTAFFFLLGVFLIQWHFTPDVDYAKRIMWNIEYPGEEGQNRVNFFDTEDAANRKYKNQQDYEATQALKAANEKAGRGK</sequence>
<dbReference type="RefSeq" id="WP_073093004.1">
    <property type="nucleotide sequence ID" value="NZ_FRBC01000050.1"/>
</dbReference>
<keyword evidence="2" id="KW-0812">Transmembrane</keyword>
<protein>
    <submittedName>
        <fullName evidence="3">Uncharacterized protein</fullName>
    </submittedName>
</protein>
<accession>A0A1M6Y023</accession>
<keyword evidence="2" id="KW-0472">Membrane</keyword>
<evidence type="ECO:0000313" key="3">
    <source>
        <dbReference type="EMBL" id="SHL11600.1"/>
    </source>
</evidence>
<gene>
    <name evidence="3" type="ORF">SAMN05216582_1502</name>
</gene>
<evidence type="ECO:0000313" key="4">
    <source>
        <dbReference type="Proteomes" id="UP000184263"/>
    </source>
</evidence>